<dbReference type="PANTHER" id="PTHR16112:SF18">
    <property type="entry name" value="METHYL-CPG-BINDING DOMAIN PROTEIN 5"/>
    <property type="match status" value="1"/>
</dbReference>
<comment type="caution">
    <text evidence="3">The sequence shown here is derived from an EMBL/GenBank/DDBJ whole genome shotgun (WGS) entry which is preliminary data.</text>
</comment>
<evidence type="ECO:0000313" key="4">
    <source>
        <dbReference type="Proteomes" id="UP001591681"/>
    </source>
</evidence>
<accession>A0ABD1J201</accession>
<sequence>MNTMKTSEGPDAQGLPPATQVPIGWQRQVDHARVVYISPSGSVLACLEQVKSYLLTDGTCKCGLECPLILSKVFNFDPGAAVRQRTTEDAKADEDVTKLCIHKRKIIAVATLHKSMEPPNPSFVLTSPSGDRSSVSFTHSLANRQCDGSTRSSPEDSNKPYQVMHGLKHFQHDMASPPQQDVYSNYHRIKQGSNEHVDRKSPYRHRLSVLLSPTRTGSHPYMDGSPSSRNDSLISPDLSATGFQVSCSPGKAYTNSAPTTPLSPLRASHLSSPPSSQSSCAMAGRINIPLAASSAAKSPVMKPPTCGFPQTMDVFHHKPQSVLHLNPHHQLLPHCISTKQQVTSEKDPLGILDPIPSHSSLGPSPSTIQTNSLSQVSSVNVNMLSTIVPLPSNLPLPTAKLGPTGHGSRSQYHTQLSISTPPISSPPHMAAASSIIRLDTQQHHSTHSASAMSDHGDFSIPAGLQASFGLTKVPSRSSLGSSYSIMSSTATSEMLQSYKDYKDHSNHFLVGVKSTRRKHSNRKYAGYQGSSGGLQKGNPDLMAMNNVLKKHSSSTFPASNLLSAAAKAQTVVVPGSNHGMNSMTNSHPPAVSEAQSGRAALRDKLMAQQRDAVHNKSRHLSNSSNPAFSMPKSHYGGSGSRFLGSSEFVRKPPQQQQQQHGFKDGASMAQLLQNMSSTHNGMSQMGHYLAGPAQSRFSDGIVSAAAPFQSQQVLPCPQDGMDLSQYQSMEQQKMKEDQRSAMMNHYQLQSQGELSWMGQGGQAVMGSQVPHKPHQQLPNNHYYPMNTPHIHSRTAFSSMIPNGYVQTLSGMLRKTMWLS</sequence>
<reference evidence="3 4" key="1">
    <citation type="submission" date="2024-09" db="EMBL/GenBank/DDBJ databases">
        <title>A chromosome-level genome assembly of Gray's grenadier anchovy, Coilia grayii.</title>
        <authorList>
            <person name="Fu Z."/>
        </authorList>
    </citation>
    <scope>NUCLEOTIDE SEQUENCE [LARGE SCALE GENOMIC DNA]</scope>
    <source>
        <strain evidence="3">G4</strain>
        <tissue evidence="3">Muscle</tissue>
    </source>
</reference>
<proteinExistence type="predicted"/>
<feature type="region of interest" description="Disordered" evidence="1">
    <location>
        <begin position="515"/>
        <end position="538"/>
    </location>
</feature>
<evidence type="ECO:0000259" key="2">
    <source>
        <dbReference type="PROSITE" id="PS50982"/>
    </source>
</evidence>
<feature type="region of interest" description="Disordered" evidence="1">
    <location>
        <begin position="252"/>
        <end position="280"/>
    </location>
</feature>
<dbReference type="PANTHER" id="PTHR16112">
    <property type="entry name" value="METHYL-CPG BINDING PROTEIN, DROSOPHILA"/>
    <property type="match status" value="1"/>
</dbReference>
<dbReference type="SMART" id="SM00391">
    <property type="entry name" value="MBD"/>
    <property type="match status" value="1"/>
</dbReference>
<feature type="region of interest" description="Disordered" evidence="1">
    <location>
        <begin position="610"/>
        <end position="662"/>
    </location>
</feature>
<evidence type="ECO:0000256" key="1">
    <source>
        <dbReference type="SAM" id="MobiDB-lite"/>
    </source>
</evidence>
<feature type="region of interest" description="Disordered" evidence="1">
    <location>
        <begin position="213"/>
        <end position="232"/>
    </location>
</feature>
<keyword evidence="4" id="KW-1185">Reference proteome</keyword>
<organism evidence="3 4">
    <name type="scientific">Coilia grayii</name>
    <name type="common">Gray's grenadier anchovy</name>
    <dbReference type="NCBI Taxonomy" id="363190"/>
    <lineage>
        <taxon>Eukaryota</taxon>
        <taxon>Metazoa</taxon>
        <taxon>Chordata</taxon>
        <taxon>Craniata</taxon>
        <taxon>Vertebrata</taxon>
        <taxon>Euteleostomi</taxon>
        <taxon>Actinopterygii</taxon>
        <taxon>Neopterygii</taxon>
        <taxon>Teleostei</taxon>
        <taxon>Clupei</taxon>
        <taxon>Clupeiformes</taxon>
        <taxon>Clupeoidei</taxon>
        <taxon>Engraulidae</taxon>
        <taxon>Coilinae</taxon>
        <taxon>Coilia</taxon>
    </lineage>
</organism>
<dbReference type="InterPro" id="IPR001739">
    <property type="entry name" value="Methyl_CpG_DNA-bd"/>
</dbReference>
<dbReference type="Proteomes" id="UP001591681">
    <property type="component" value="Unassembled WGS sequence"/>
</dbReference>
<dbReference type="AlphaFoldDB" id="A0ABD1J201"/>
<feature type="compositionally biased region" description="Low complexity" evidence="1">
    <location>
        <begin position="262"/>
        <end position="279"/>
    </location>
</feature>
<feature type="domain" description="MBD" evidence="2">
    <location>
        <begin position="11"/>
        <end position="81"/>
    </location>
</feature>
<evidence type="ECO:0000313" key="3">
    <source>
        <dbReference type="EMBL" id="KAL2081172.1"/>
    </source>
</evidence>
<name>A0ABD1J201_9TELE</name>
<gene>
    <name evidence="3" type="ORF">ACEWY4_023025</name>
</gene>
<dbReference type="EMBL" id="JBHFQA010000020">
    <property type="protein sequence ID" value="KAL2081172.1"/>
    <property type="molecule type" value="Genomic_DNA"/>
</dbReference>
<dbReference type="SUPFAM" id="SSF54171">
    <property type="entry name" value="DNA-binding domain"/>
    <property type="match status" value="1"/>
</dbReference>
<dbReference type="PROSITE" id="PS50982">
    <property type="entry name" value="MBD"/>
    <property type="match status" value="1"/>
</dbReference>
<dbReference type="InterPro" id="IPR016177">
    <property type="entry name" value="DNA-bd_dom_sf"/>
</dbReference>
<protein>
    <recommendedName>
        <fullName evidence="2">MBD domain-containing protein</fullName>
    </recommendedName>
</protein>